<keyword evidence="4" id="KW-1185">Reference proteome</keyword>
<reference evidence="3" key="2">
    <citation type="submission" date="2023-05" db="EMBL/GenBank/DDBJ databases">
        <authorList>
            <consortium name="Lawrence Berkeley National Laboratory"/>
            <person name="Steindorff A."/>
            <person name="Hensen N."/>
            <person name="Bonometti L."/>
            <person name="Westerberg I."/>
            <person name="Brannstrom I.O."/>
            <person name="Guillou S."/>
            <person name="Cros-Aarteil S."/>
            <person name="Calhoun S."/>
            <person name="Haridas S."/>
            <person name="Kuo A."/>
            <person name="Mondo S."/>
            <person name="Pangilinan J."/>
            <person name="Riley R."/>
            <person name="Labutti K."/>
            <person name="Andreopoulos B."/>
            <person name="Lipzen A."/>
            <person name="Chen C."/>
            <person name="Yanf M."/>
            <person name="Daum C."/>
            <person name="Ng V."/>
            <person name="Clum A."/>
            <person name="Ohm R."/>
            <person name="Martin F."/>
            <person name="Silar P."/>
            <person name="Natvig D."/>
            <person name="Lalanne C."/>
            <person name="Gautier V."/>
            <person name="Ament-Velasquez S.L."/>
            <person name="Kruys A."/>
            <person name="Hutchinson M.I."/>
            <person name="Powell A.J."/>
            <person name="Barry K."/>
            <person name="Miller A.N."/>
            <person name="Grigoriev I.V."/>
            <person name="Debuchy R."/>
            <person name="Gladieux P."/>
            <person name="Thoren M.H."/>
            <person name="Johannesson H."/>
        </authorList>
    </citation>
    <scope>NUCLEOTIDE SEQUENCE</scope>
    <source>
        <strain evidence="3">CBS 538.74</strain>
    </source>
</reference>
<dbReference type="GO" id="GO:0004672">
    <property type="term" value="F:protein kinase activity"/>
    <property type="evidence" value="ECO:0007669"/>
    <property type="project" value="InterPro"/>
</dbReference>
<evidence type="ECO:0000256" key="1">
    <source>
        <dbReference type="SAM" id="MobiDB-lite"/>
    </source>
</evidence>
<evidence type="ECO:0000259" key="2">
    <source>
        <dbReference type="SMART" id="SM00220"/>
    </source>
</evidence>
<organism evidence="3 4">
    <name type="scientific">Chaetomidium leptoderma</name>
    <dbReference type="NCBI Taxonomy" id="669021"/>
    <lineage>
        <taxon>Eukaryota</taxon>
        <taxon>Fungi</taxon>
        <taxon>Dikarya</taxon>
        <taxon>Ascomycota</taxon>
        <taxon>Pezizomycotina</taxon>
        <taxon>Sordariomycetes</taxon>
        <taxon>Sordariomycetidae</taxon>
        <taxon>Sordariales</taxon>
        <taxon>Chaetomiaceae</taxon>
        <taxon>Chaetomidium</taxon>
    </lineage>
</organism>
<proteinExistence type="predicted"/>
<evidence type="ECO:0000313" key="4">
    <source>
        <dbReference type="Proteomes" id="UP001302745"/>
    </source>
</evidence>
<protein>
    <recommendedName>
        <fullName evidence="2">Protein kinase domain-containing protein</fullName>
    </recommendedName>
</protein>
<evidence type="ECO:0000313" key="3">
    <source>
        <dbReference type="EMBL" id="KAK4150439.1"/>
    </source>
</evidence>
<comment type="caution">
    <text evidence="3">The sequence shown here is derived from an EMBL/GenBank/DDBJ whole genome shotgun (WGS) entry which is preliminary data.</text>
</comment>
<accession>A0AAN6VG31</accession>
<name>A0AAN6VG31_9PEZI</name>
<dbReference type="Proteomes" id="UP001302745">
    <property type="component" value="Unassembled WGS sequence"/>
</dbReference>
<dbReference type="InterPro" id="IPR011009">
    <property type="entry name" value="Kinase-like_dom_sf"/>
</dbReference>
<feature type="region of interest" description="Disordered" evidence="1">
    <location>
        <begin position="446"/>
        <end position="523"/>
    </location>
</feature>
<feature type="compositionally biased region" description="Basic residues" evidence="1">
    <location>
        <begin position="479"/>
        <end position="491"/>
    </location>
</feature>
<dbReference type="GO" id="GO:0005524">
    <property type="term" value="F:ATP binding"/>
    <property type="evidence" value="ECO:0007669"/>
    <property type="project" value="InterPro"/>
</dbReference>
<dbReference type="SUPFAM" id="SSF56112">
    <property type="entry name" value="Protein kinase-like (PK-like)"/>
    <property type="match status" value="1"/>
</dbReference>
<reference evidence="3" key="1">
    <citation type="journal article" date="2023" name="Mol. Phylogenet. Evol.">
        <title>Genome-scale phylogeny and comparative genomics of the fungal order Sordariales.</title>
        <authorList>
            <person name="Hensen N."/>
            <person name="Bonometti L."/>
            <person name="Westerberg I."/>
            <person name="Brannstrom I.O."/>
            <person name="Guillou S."/>
            <person name="Cros-Aarteil S."/>
            <person name="Calhoun S."/>
            <person name="Haridas S."/>
            <person name="Kuo A."/>
            <person name="Mondo S."/>
            <person name="Pangilinan J."/>
            <person name="Riley R."/>
            <person name="LaButti K."/>
            <person name="Andreopoulos B."/>
            <person name="Lipzen A."/>
            <person name="Chen C."/>
            <person name="Yan M."/>
            <person name="Daum C."/>
            <person name="Ng V."/>
            <person name="Clum A."/>
            <person name="Steindorff A."/>
            <person name="Ohm R.A."/>
            <person name="Martin F."/>
            <person name="Silar P."/>
            <person name="Natvig D.O."/>
            <person name="Lalanne C."/>
            <person name="Gautier V."/>
            <person name="Ament-Velasquez S.L."/>
            <person name="Kruys A."/>
            <person name="Hutchinson M.I."/>
            <person name="Powell A.J."/>
            <person name="Barry K."/>
            <person name="Miller A.N."/>
            <person name="Grigoriev I.V."/>
            <person name="Debuchy R."/>
            <person name="Gladieux P."/>
            <person name="Hiltunen Thoren M."/>
            <person name="Johannesson H."/>
        </authorList>
    </citation>
    <scope>NUCLEOTIDE SEQUENCE</scope>
    <source>
        <strain evidence="3">CBS 538.74</strain>
    </source>
</reference>
<dbReference type="SMART" id="SM00220">
    <property type="entry name" value="S_TKc"/>
    <property type="match status" value="1"/>
</dbReference>
<gene>
    <name evidence="3" type="ORF">C8A00DRAFT_36975</name>
</gene>
<dbReference type="AlphaFoldDB" id="A0AAN6VG31"/>
<feature type="compositionally biased region" description="Basic and acidic residues" evidence="1">
    <location>
        <begin position="455"/>
        <end position="470"/>
    </location>
</feature>
<feature type="compositionally biased region" description="Polar residues" evidence="1">
    <location>
        <begin position="514"/>
        <end position="523"/>
    </location>
</feature>
<sequence length="523" mass="58737">MALPPDLRGFGFEGHGIMETTHDVSLYDSDTRRTILVTLPNPRGLTPPDDDPEFWLPTEKAADALTIHLEHVPPDTVAIEVDEMGKLLSFCTDPARDLSSSTDNLDIEEYQLPPLVADRTIRRSELIEVRRLAPNADLVSYAPSLSRPPSNEDRNRYVFKYSTASVVASWGEIQMLARLPPHPNIVLLDRVVLDEMTGSQVVGFTTRYIAGGTLKESRRPFKLKWLRQLMQTVDDLNFKHGIIHQDIADRNLMVDPDTDMILLFDFNFAYRVGVSKGGSKMHERKRGERDDVKGVLVFLYEFITRDPILERYALDLLDEKDYKDPGKWVKHPDVELDDDVAEFYFELMTWVRQRRAGKQMAHHTEAPEHLDWPDIPEKTETMGYMACERRVAGLPFLEWQRPSLATLDPTRRILATGRYADEEEAAQKAKAAAAAKAPSPSATAIKAAAAGKGASSKERDERLGTTKNIDETVSDGVRRKLRPRQTKPTKRKQGDGDAGAAVAVDGPAKRRTSRQSSPALSRG</sequence>
<feature type="domain" description="Protein kinase" evidence="2">
    <location>
        <begin position="115"/>
        <end position="367"/>
    </location>
</feature>
<dbReference type="Gene3D" id="1.10.510.10">
    <property type="entry name" value="Transferase(Phosphotransferase) domain 1"/>
    <property type="match status" value="1"/>
</dbReference>
<dbReference type="InterPro" id="IPR000719">
    <property type="entry name" value="Prot_kinase_dom"/>
</dbReference>
<dbReference type="EMBL" id="MU857072">
    <property type="protein sequence ID" value="KAK4150439.1"/>
    <property type="molecule type" value="Genomic_DNA"/>
</dbReference>